<dbReference type="Proteomes" id="UP000183442">
    <property type="component" value="Unassembled WGS sequence"/>
</dbReference>
<dbReference type="NCBIfam" id="NF001911">
    <property type="entry name" value="PRK00685.1"/>
    <property type="match status" value="1"/>
</dbReference>
<evidence type="ECO:0000313" key="6">
    <source>
        <dbReference type="Proteomes" id="UP000066376"/>
    </source>
</evidence>
<reference evidence="5" key="3">
    <citation type="submission" date="2016-10" db="EMBL/GenBank/DDBJ databases">
        <authorList>
            <person name="de Groot N.N."/>
        </authorList>
    </citation>
    <scope>NUCLEOTIDE SEQUENCE [LARGE SCALE GENOMIC DNA]</scope>
    <source>
        <strain evidence="5">DSM 16632</strain>
    </source>
</reference>
<evidence type="ECO:0000313" key="5">
    <source>
        <dbReference type="EMBL" id="SFL63105.1"/>
    </source>
</evidence>
<comment type="similarity">
    <text evidence="2">Belongs to the UPF0173 family.</text>
</comment>
<dbReference type="InterPro" id="IPR036866">
    <property type="entry name" value="RibonucZ/Hydroxyglut_hydro"/>
</dbReference>
<dbReference type="GeneID" id="28488725"/>
<dbReference type="Proteomes" id="UP000066376">
    <property type="component" value="Chromosome"/>
</dbReference>
<dbReference type="EMBL" id="CP014265">
    <property type="protein sequence ID" value="AMK14983.1"/>
    <property type="molecule type" value="Genomic_DNA"/>
</dbReference>
<evidence type="ECO:0000313" key="7">
    <source>
        <dbReference type="Proteomes" id="UP000183442"/>
    </source>
</evidence>
<reference evidence="7" key="4">
    <citation type="submission" date="2016-10" db="EMBL/GenBank/DDBJ databases">
        <authorList>
            <person name="Varghese N."/>
        </authorList>
    </citation>
    <scope>NUCLEOTIDE SEQUENCE [LARGE SCALE GENOMIC DNA]</scope>
    <source>
        <strain evidence="7">DSM 16632</strain>
    </source>
</reference>
<dbReference type="HAMAP" id="MF_00457">
    <property type="entry name" value="UPF0173"/>
    <property type="match status" value="1"/>
</dbReference>
<dbReference type="STRING" id="294671.YLM1_0426"/>
<dbReference type="AlphaFoldDB" id="A0A126QXV1"/>
<dbReference type="EMBL" id="FOTL01000023">
    <property type="protein sequence ID" value="SFL63105.1"/>
    <property type="molecule type" value="Genomic_DNA"/>
</dbReference>
<dbReference type="RefSeq" id="WP_067145851.1">
    <property type="nucleotide sequence ID" value="NZ_CP014265.1"/>
</dbReference>
<dbReference type="Pfam" id="PF13483">
    <property type="entry name" value="Lactamase_B_3"/>
    <property type="match status" value="1"/>
</dbReference>
<sequence length="239" mass="26375">MEIRWLGHSAFELISDKGVKILVDPFISNNPACPIPVEELDANIICISHGHSDHFGDAMEIANNTNATLVANHEISLFLAEQGFECVSMNTGGSVSIQGIRITMLDAKHSSSIDCTDEIRPGGDSGSFLFTFEDETKVFHAGDTGLFSDLEHIVGKIYKPDIAMVPIGDKFTMGPFEGALATMWIAPKVVIPMHYNTFPVIEQDPAIFSNFVNQLHPNVDVVIMNPLEYYKPDFEKEDD</sequence>
<evidence type="ECO:0000259" key="3">
    <source>
        <dbReference type="SMART" id="SM00849"/>
    </source>
</evidence>
<keyword evidence="1 2" id="KW-0378">Hydrolase</keyword>
<dbReference type="SMART" id="SM00849">
    <property type="entry name" value="Lactamase_B"/>
    <property type="match status" value="1"/>
</dbReference>
<reference evidence="6" key="2">
    <citation type="submission" date="2016-02" db="EMBL/GenBank/DDBJ databases">
        <title>The draft genome sequence of the rumen methanogen Methanobrevibacter olleyae YLM1.</title>
        <authorList>
            <consortium name="New Zealand Agricultural Greenhouse Gas Research Centre/Pastoral Greenhouse Gas Research Consortium"/>
            <person name="Kelly W.J."/>
            <person name="Li D."/>
            <person name="Lambie S.C."/>
            <person name="Attwood G.T."/>
            <person name="Altermann E."/>
            <person name="Leahy S.C."/>
        </authorList>
    </citation>
    <scope>NUCLEOTIDE SEQUENCE [LARGE SCALE GENOMIC DNA]</scope>
    <source>
        <strain evidence="6">YLM1</strain>
    </source>
</reference>
<feature type="domain" description="Metallo-beta-lactamase" evidence="3">
    <location>
        <begin position="7"/>
        <end position="194"/>
    </location>
</feature>
<keyword evidence="6" id="KW-1185">Reference proteome</keyword>
<evidence type="ECO:0000313" key="4">
    <source>
        <dbReference type="EMBL" id="AMK14983.1"/>
    </source>
</evidence>
<dbReference type="PATRIC" id="fig|294671.3.peg.442"/>
<organism evidence="4 6">
    <name type="scientific">Methanobrevibacter olleyae</name>
    <dbReference type="NCBI Taxonomy" id="294671"/>
    <lineage>
        <taxon>Archaea</taxon>
        <taxon>Methanobacteriati</taxon>
        <taxon>Methanobacteriota</taxon>
        <taxon>Methanomada group</taxon>
        <taxon>Methanobacteria</taxon>
        <taxon>Methanobacteriales</taxon>
        <taxon>Methanobacteriaceae</taxon>
        <taxon>Methanobrevibacter</taxon>
    </lineage>
</organism>
<dbReference type="InterPro" id="IPR050114">
    <property type="entry name" value="UPF0173_UPF0282_UlaG_hydrolase"/>
</dbReference>
<protein>
    <recommendedName>
        <fullName evidence="2">UPF0173 metal-dependent hydrolase SAMN02910297_01380</fullName>
    </recommendedName>
</protein>
<dbReference type="PANTHER" id="PTHR43546:SF3">
    <property type="entry name" value="UPF0173 METAL-DEPENDENT HYDROLASE MJ1163"/>
    <property type="match status" value="1"/>
</dbReference>
<evidence type="ECO:0000256" key="1">
    <source>
        <dbReference type="ARBA" id="ARBA00022801"/>
    </source>
</evidence>
<gene>
    <name evidence="5" type="ORF">SAMN02910297_01380</name>
    <name evidence="4" type="ORF">YLM1_0426</name>
</gene>
<name>A0A126QXV1_METOL</name>
<dbReference type="KEGG" id="mol:YLM1_0426"/>
<evidence type="ECO:0000256" key="2">
    <source>
        <dbReference type="HAMAP-Rule" id="MF_00457"/>
    </source>
</evidence>
<dbReference type="OrthoDB" id="28313at2157"/>
<dbReference type="GO" id="GO:0016787">
    <property type="term" value="F:hydrolase activity"/>
    <property type="evidence" value="ECO:0007669"/>
    <property type="project" value="UniProtKB-UniRule"/>
</dbReference>
<dbReference type="InterPro" id="IPR001279">
    <property type="entry name" value="Metallo-B-lactamas"/>
</dbReference>
<dbReference type="SUPFAM" id="SSF56281">
    <property type="entry name" value="Metallo-hydrolase/oxidoreductase"/>
    <property type="match status" value="1"/>
</dbReference>
<dbReference type="Gene3D" id="3.60.15.10">
    <property type="entry name" value="Ribonuclease Z/Hydroxyacylglutathione hydrolase-like"/>
    <property type="match status" value="1"/>
</dbReference>
<dbReference type="PANTHER" id="PTHR43546">
    <property type="entry name" value="UPF0173 METAL-DEPENDENT HYDROLASE MJ1163-RELATED"/>
    <property type="match status" value="1"/>
</dbReference>
<accession>A0A126QXV1</accession>
<dbReference type="InterPro" id="IPR022877">
    <property type="entry name" value="UPF0173"/>
</dbReference>
<proteinExistence type="inferred from homology"/>
<reference evidence="4 6" key="1">
    <citation type="journal article" date="2016" name="Genome Announc.">
        <title>Draft Genome Sequence of the Rumen Methanogen Methanobrevibacter olleyae YLM1.</title>
        <authorList>
            <person name="Kelly W.J."/>
            <person name="Li D."/>
            <person name="Lambie S.C."/>
            <person name="Cox F."/>
            <person name="Attwood G.T."/>
            <person name="Altermann E."/>
            <person name="Leahy S.C."/>
        </authorList>
    </citation>
    <scope>NUCLEOTIDE SEQUENCE [LARGE SCALE GENOMIC DNA]</scope>
    <source>
        <strain evidence="4 6">YLM1</strain>
    </source>
</reference>